<keyword evidence="4 8" id="KW-0812">Transmembrane</keyword>
<evidence type="ECO:0000259" key="10">
    <source>
        <dbReference type="Pfam" id="PF00593"/>
    </source>
</evidence>
<dbReference type="AlphaFoldDB" id="A0A3M0B786"/>
<proteinExistence type="inferred from homology"/>
<dbReference type="Proteomes" id="UP000280842">
    <property type="component" value="Unassembled WGS sequence"/>
</dbReference>
<keyword evidence="12" id="KW-0675">Receptor</keyword>
<dbReference type="GO" id="GO:0015344">
    <property type="term" value="F:siderophore uptake transmembrane transporter activity"/>
    <property type="evidence" value="ECO:0007669"/>
    <property type="project" value="TreeGrafter"/>
</dbReference>
<evidence type="ECO:0000256" key="5">
    <source>
        <dbReference type="ARBA" id="ARBA00023077"/>
    </source>
</evidence>
<dbReference type="Gene3D" id="2.40.170.20">
    <property type="entry name" value="TonB-dependent receptor, beta-barrel domain"/>
    <property type="match status" value="1"/>
</dbReference>
<accession>A0A3M0B786</accession>
<dbReference type="InterPro" id="IPR039426">
    <property type="entry name" value="TonB-dep_rcpt-like"/>
</dbReference>
<gene>
    <name evidence="12" type="ORF">CLV39_1652</name>
</gene>
<protein>
    <submittedName>
        <fullName evidence="12">Iron complex outermembrane receptor protein</fullName>
    </submittedName>
</protein>
<keyword evidence="6 8" id="KW-0472">Membrane</keyword>
<keyword evidence="13" id="KW-1185">Reference proteome</keyword>
<dbReference type="Pfam" id="PF00593">
    <property type="entry name" value="TonB_dep_Rec_b-barrel"/>
    <property type="match status" value="1"/>
</dbReference>
<dbReference type="GO" id="GO:0009279">
    <property type="term" value="C:cell outer membrane"/>
    <property type="evidence" value="ECO:0007669"/>
    <property type="project" value="UniProtKB-SubCell"/>
</dbReference>
<keyword evidence="7 8" id="KW-0998">Cell outer membrane</keyword>
<reference evidence="12 13" key="1">
    <citation type="submission" date="2018-10" db="EMBL/GenBank/DDBJ databases">
        <title>Genomic Encyclopedia of Archaeal and Bacterial Type Strains, Phase II (KMG-II): from individual species to whole genera.</title>
        <authorList>
            <person name="Goeker M."/>
        </authorList>
    </citation>
    <scope>NUCLEOTIDE SEQUENCE [LARGE SCALE GENOMIC DNA]</scope>
    <source>
        <strain evidence="12 13">VM1</strain>
    </source>
</reference>
<dbReference type="Pfam" id="PF07715">
    <property type="entry name" value="Plug"/>
    <property type="match status" value="1"/>
</dbReference>
<dbReference type="PANTHER" id="PTHR30069:SF49">
    <property type="entry name" value="OUTER MEMBRANE PROTEIN C"/>
    <property type="match status" value="1"/>
</dbReference>
<feature type="domain" description="TonB-dependent receptor plug" evidence="11">
    <location>
        <begin position="42"/>
        <end position="135"/>
    </location>
</feature>
<dbReference type="SUPFAM" id="SSF56935">
    <property type="entry name" value="Porins"/>
    <property type="match status" value="1"/>
</dbReference>
<keyword evidence="5 9" id="KW-0798">TonB box</keyword>
<comment type="similarity">
    <text evidence="8 9">Belongs to the TonB-dependent receptor family.</text>
</comment>
<dbReference type="InterPro" id="IPR000531">
    <property type="entry name" value="Beta-barrel_TonB"/>
</dbReference>
<evidence type="ECO:0000256" key="8">
    <source>
        <dbReference type="PROSITE-ProRule" id="PRU01360"/>
    </source>
</evidence>
<name>A0A3M0B786_9AQUI</name>
<evidence type="ECO:0000259" key="11">
    <source>
        <dbReference type="Pfam" id="PF07715"/>
    </source>
</evidence>
<keyword evidence="3 8" id="KW-1134">Transmembrane beta strand</keyword>
<keyword evidence="2 8" id="KW-0813">Transport</keyword>
<dbReference type="InterPro" id="IPR012910">
    <property type="entry name" value="Plug_dom"/>
</dbReference>
<dbReference type="InterPro" id="IPR036942">
    <property type="entry name" value="Beta-barrel_TonB_sf"/>
</dbReference>
<evidence type="ECO:0000256" key="7">
    <source>
        <dbReference type="ARBA" id="ARBA00023237"/>
    </source>
</evidence>
<organism evidence="12 13">
    <name type="scientific">Hydrogenothermus marinus</name>
    <dbReference type="NCBI Taxonomy" id="133270"/>
    <lineage>
        <taxon>Bacteria</taxon>
        <taxon>Pseudomonadati</taxon>
        <taxon>Aquificota</taxon>
        <taxon>Aquificia</taxon>
        <taxon>Aquificales</taxon>
        <taxon>Hydrogenothermaceae</taxon>
        <taxon>Hydrogenothermus</taxon>
    </lineage>
</organism>
<feature type="domain" description="TonB-dependent receptor-like beta-barrel" evidence="10">
    <location>
        <begin position="246"/>
        <end position="645"/>
    </location>
</feature>
<dbReference type="RefSeq" id="WP_121923744.1">
    <property type="nucleotide sequence ID" value="NZ_REFO01000017.1"/>
</dbReference>
<evidence type="ECO:0000313" key="13">
    <source>
        <dbReference type="Proteomes" id="UP000280842"/>
    </source>
</evidence>
<dbReference type="Gene3D" id="2.170.130.10">
    <property type="entry name" value="TonB-dependent receptor, plug domain"/>
    <property type="match status" value="1"/>
</dbReference>
<evidence type="ECO:0000256" key="1">
    <source>
        <dbReference type="ARBA" id="ARBA00004571"/>
    </source>
</evidence>
<dbReference type="InterPro" id="IPR037066">
    <property type="entry name" value="Plug_dom_sf"/>
</dbReference>
<dbReference type="EMBL" id="REFO01000017">
    <property type="protein sequence ID" value="RMA92496.1"/>
    <property type="molecule type" value="Genomic_DNA"/>
</dbReference>
<sequence length="682" mass="78256">MKRLALSSILTIPLMANAEVFKIEKIQASEKMPTTSVEQKKTESQEIKLTKQVDLGEILSQLYPEISHIRKAGTANDIVLRGFGRDNINVLIDGEKIYGACPNRMDPPIFHVSTLNVEKVIIKEGPFDVENQGSMAGLVNVETKDPKKGIHGEIGGTIGSFQYKQGYISAEGGNNFIKALVGYQKRYSKPYKTGEGKKITEYKHPNSINDYKDSEKNHKAFDIDNVWTKFVITPDKENIFKLGFNYDDAKDVLYPYLLMDAVYDRTYRYSIDYKNKSLDLISKIYYNKVKHDMQDRWRKSSISWTDGTKSTRGYMMRTYAKSHVKGFKIEKNFKVEFAKIKTGIDGFIRNWKADNELMTLDNKGMIPDVDIKNIGLFLKADKKIDKNIFSFGLRFDNTKSEADKNAFGTANKNLYSQYYDSYLYSKTDNYLSGFILSKHYFAKKSYIYAGFGHTVRVPDPEERYIALKRPMNKPDWVGNPNLKPVKNNEFDTGIKYKKANFIISANGFYSKLNDYIYITKITSKDGTKNAMSYKNIGATFYGGDFNIKALFPYYLTFDFGGAYQRGKKDNGTDKDIAEIPPLKLRTALSYDDLIKYVQIEMIHSFKQNKVDSTLKESETSSYTVFNFKAGYKTKNFFVGFGIDNIFDKFYYTHLSYLRNPFSSGMKTAEPGRFIYLTLSAKM</sequence>
<dbReference type="PROSITE" id="PS52016">
    <property type="entry name" value="TONB_DEPENDENT_REC_3"/>
    <property type="match status" value="1"/>
</dbReference>
<evidence type="ECO:0000256" key="9">
    <source>
        <dbReference type="RuleBase" id="RU003357"/>
    </source>
</evidence>
<evidence type="ECO:0000256" key="6">
    <source>
        <dbReference type="ARBA" id="ARBA00023136"/>
    </source>
</evidence>
<comment type="caution">
    <text evidence="12">The sequence shown here is derived from an EMBL/GenBank/DDBJ whole genome shotgun (WGS) entry which is preliminary data.</text>
</comment>
<evidence type="ECO:0000313" key="12">
    <source>
        <dbReference type="EMBL" id="RMA92496.1"/>
    </source>
</evidence>
<evidence type="ECO:0000256" key="2">
    <source>
        <dbReference type="ARBA" id="ARBA00022448"/>
    </source>
</evidence>
<dbReference type="OrthoDB" id="9759247at2"/>
<dbReference type="PANTHER" id="PTHR30069">
    <property type="entry name" value="TONB-DEPENDENT OUTER MEMBRANE RECEPTOR"/>
    <property type="match status" value="1"/>
</dbReference>
<dbReference type="GO" id="GO:0044718">
    <property type="term" value="P:siderophore transmembrane transport"/>
    <property type="evidence" value="ECO:0007669"/>
    <property type="project" value="TreeGrafter"/>
</dbReference>
<comment type="subcellular location">
    <subcellularLocation>
        <location evidence="1 8">Cell outer membrane</location>
        <topology evidence="1 8">Multi-pass membrane protein</topology>
    </subcellularLocation>
</comment>
<dbReference type="CDD" id="cd01347">
    <property type="entry name" value="ligand_gated_channel"/>
    <property type="match status" value="1"/>
</dbReference>
<evidence type="ECO:0000256" key="3">
    <source>
        <dbReference type="ARBA" id="ARBA00022452"/>
    </source>
</evidence>
<evidence type="ECO:0000256" key="4">
    <source>
        <dbReference type="ARBA" id="ARBA00022692"/>
    </source>
</evidence>